<organism evidence="1 2">
    <name type="scientific">Grifola frondosa</name>
    <name type="common">Maitake</name>
    <name type="synonym">Polyporus frondosus</name>
    <dbReference type="NCBI Taxonomy" id="5627"/>
    <lineage>
        <taxon>Eukaryota</taxon>
        <taxon>Fungi</taxon>
        <taxon>Dikarya</taxon>
        <taxon>Basidiomycota</taxon>
        <taxon>Agaricomycotina</taxon>
        <taxon>Agaricomycetes</taxon>
        <taxon>Polyporales</taxon>
        <taxon>Grifolaceae</taxon>
        <taxon>Grifola</taxon>
    </lineage>
</organism>
<evidence type="ECO:0000313" key="1">
    <source>
        <dbReference type="EMBL" id="OBZ77995.1"/>
    </source>
</evidence>
<dbReference type="EMBL" id="LUGG01000002">
    <property type="protein sequence ID" value="OBZ77995.1"/>
    <property type="molecule type" value="Genomic_DNA"/>
</dbReference>
<keyword evidence="2" id="KW-1185">Reference proteome</keyword>
<gene>
    <name evidence="1" type="ORF">A0H81_02682</name>
</gene>
<proteinExistence type="predicted"/>
<protein>
    <submittedName>
        <fullName evidence="1">Uncharacterized protein</fullName>
    </submittedName>
</protein>
<sequence length="79" mass="9300">MPTAQLHPYHRRLLVWVFRYKADLTRASILSTKLAHTLAMIVHRRPILKTLAIAIRNLTHMHPFTFKTHLTLHRALLTQ</sequence>
<comment type="caution">
    <text evidence="1">The sequence shown here is derived from an EMBL/GenBank/DDBJ whole genome shotgun (WGS) entry which is preliminary data.</text>
</comment>
<accession>A0A1C7MM86</accession>
<reference evidence="1 2" key="1">
    <citation type="submission" date="2016-03" db="EMBL/GenBank/DDBJ databases">
        <title>Whole genome sequencing of Grifola frondosa 9006-11.</title>
        <authorList>
            <person name="Min B."/>
            <person name="Park H."/>
            <person name="Kim J.-G."/>
            <person name="Cho H."/>
            <person name="Oh Y.-L."/>
            <person name="Kong W.-S."/>
            <person name="Choi I.-G."/>
        </authorList>
    </citation>
    <scope>NUCLEOTIDE SEQUENCE [LARGE SCALE GENOMIC DNA]</scope>
    <source>
        <strain evidence="1 2">9006-11</strain>
    </source>
</reference>
<name>A0A1C7MM86_GRIFR</name>
<evidence type="ECO:0000313" key="2">
    <source>
        <dbReference type="Proteomes" id="UP000092993"/>
    </source>
</evidence>
<dbReference type="Proteomes" id="UP000092993">
    <property type="component" value="Unassembled WGS sequence"/>
</dbReference>
<dbReference type="AlphaFoldDB" id="A0A1C7MM86"/>